<evidence type="ECO:0000256" key="1">
    <source>
        <dbReference type="SAM" id="MobiDB-lite"/>
    </source>
</evidence>
<keyword evidence="3" id="KW-1185">Reference proteome</keyword>
<comment type="caution">
    <text evidence="2">The sequence shown here is derived from an EMBL/GenBank/DDBJ whole genome shotgun (WGS) entry which is preliminary data.</text>
</comment>
<dbReference type="Proteomes" id="UP000749646">
    <property type="component" value="Unassembled WGS sequence"/>
</dbReference>
<evidence type="ECO:0000313" key="2">
    <source>
        <dbReference type="EMBL" id="KAF9941410.1"/>
    </source>
</evidence>
<dbReference type="AlphaFoldDB" id="A0A9P6INP1"/>
<feature type="region of interest" description="Disordered" evidence="1">
    <location>
        <begin position="125"/>
        <end position="148"/>
    </location>
</feature>
<gene>
    <name evidence="2" type="ORF">BGZ65_003600</name>
</gene>
<dbReference type="SUPFAM" id="SSF52047">
    <property type="entry name" value="RNI-like"/>
    <property type="match status" value="1"/>
</dbReference>
<protein>
    <submittedName>
        <fullName evidence="2">Uncharacterized protein</fullName>
    </submittedName>
</protein>
<proteinExistence type="predicted"/>
<evidence type="ECO:0000313" key="3">
    <source>
        <dbReference type="Proteomes" id="UP000749646"/>
    </source>
</evidence>
<organism evidence="2 3">
    <name type="scientific">Modicella reniformis</name>
    <dbReference type="NCBI Taxonomy" id="1440133"/>
    <lineage>
        <taxon>Eukaryota</taxon>
        <taxon>Fungi</taxon>
        <taxon>Fungi incertae sedis</taxon>
        <taxon>Mucoromycota</taxon>
        <taxon>Mortierellomycotina</taxon>
        <taxon>Mortierellomycetes</taxon>
        <taxon>Mortierellales</taxon>
        <taxon>Mortierellaceae</taxon>
        <taxon>Modicella</taxon>
    </lineage>
</organism>
<dbReference type="OrthoDB" id="2425473at2759"/>
<accession>A0A9P6INP1</accession>
<dbReference type="EMBL" id="JAAAHW010009413">
    <property type="protein sequence ID" value="KAF9941410.1"/>
    <property type="molecule type" value="Genomic_DNA"/>
</dbReference>
<name>A0A9P6INP1_9FUNG</name>
<sequence length="1030" mass="115914">MAPKTPLQCLYTPVENREVFIIPHEDKTTKCLFIRWEDIQSSFTNEVLLVRADLVDVKFMVNSNFKKYVTPKELPVLDITPTLSSTSTSLNRLLDSTEMLAQAVVIFLLCMATGMLPLSQDCPAPSAPQNYEDDTPAENHSSEKVDHSLRSHRPFHPIYQEACLQAPVRAHSVSLQGPLDPLVIQPATTTPIINVTCGRDVEGSITPPPVPEQWPLPSKHGNGMHLDIDSITSLAALSPNEDQALCDIRPGDIPRVQSQRIFLWDVDRLAIIYGHARTLLLHEHKLFESPLPRLFIVLPASSIGFTNHVTPKFRLHFLCECSSHVDPIMTNIMPLSNVTRHVHLARHEGYDLLRPKEFFTTYGKHVLTVLEMVKHGITTTDVEVPPLETFKLLDGINENQYHGITKENINSKLDYAIRYVKHQLNSGVAFDELAAGIIERQPLDVEDLNRVGNFIQNDGIEPTLANLYRAVTSRGQVRWICLEHYRDIYSFLVTQSLSESYREGLDYVNNHLGKVEVLLSLEGAARFYEALRKTSTVYDLCVTYAKEATESDLQELCDAVRSSNVAILSLSDAKFDSTIHVGATQCDRLAPIIRLLASGHLQGFSMKGSKLLGTALGNETTMTIQKLYDLKLGLGDFSPDVERRLDSFVHCLPHLNRLSLYCDNMAKVFGSILTYIEDLEFLSTLTLSTSSEESVLRRESRIWEWTSVDCNLEDILRSRAISVSIILPFGDETLASDIIWFDALYEKRVSPLTVVFVGKNNEIIVKAEFRQPESNNMREAVGQYFRGPQSTINLRWRDQEIQGSLGWRSSALNAVKLDFQAMKNQGIRRILQSLDISQPSELQMDLCKLDETVMQLVVYGIRPASWACLTRLDLRGRGHELDNWIGSLRQCFERESIPSLRALCLVGTTSTLSDGSVEWIESILWWGNKSLQAVDTITLESIDLTESQWDVILASIELSKIRSLSFAGSTVGQSHIYALLQMLPNGTGLIPLVLNGISWVKDLKDSSFLELEEMELELLKKSSEAKIYFT</sequence>
<reference evidence="2" key="1">
    <citation type="journal article" date="2020" name="Fungal Divers.">
        <title>Resolving the Mortierellaceae phylogeny through synthesis of multi-gene phylogenetics and phylogenomics.</title>
        <authorList>
            <person name="Vandepol N."/>
            <person name="Liber J."/>
            <person name="Desiro A."/>
            <person name="Na H."/>
            <person name="Kennedy M."/>
            <person name="Barry K."/>
            <person name="Grigoriev I.V."/>
            <person name="Miller A.N."/>
            <person name="O'Donnell K."/>
            <person name="Stajich J.E."/>
            <person name="Bonito G."/>
        </authorList>
    </citation>
    <scope>NUCLEOTIDE SEQUENCE</scope>
    <source>
        <strain evidence="2">MES-2147</strain>
    </source>
</reference>